<dbReference type="CDD" id="cd16935">
    <property type="entry name" value="HATPase_AgrC-ComD-like"/>
    <property type="match status" value="1"/>
</dbReference>
<name>A0A1M7L332_9FIRM</name>
<feature type="transmembrane region" description="Helical" evidence="2">
    <location>
        <begin position="6"/>
        <end position="28"/>
    </location>
</feature>
<evidence type="ECO:0000313" key="5">
    <source>
        <dbReference type="Proteomes" id="UP000184038"/>
    </source>
</evidence>
<dbReference type="STRING" id="1120996.SAMN02746066_03029"/>
<dbReference type="RefSeq" id="WP_073289221.1">
    <property type="nucleotide sequence ID" value="NZ_FRCP01000015.1"/>
</dbReference>
<feature type="coiled-coil region" evidence="1">
    <location>
        <begin position="219"/>
        <end position="258"/>
    </location>
</feature>
<dbReference type="PANTHER" id="PTHR40448:SF1">
    <property type="entry name" value="TWO-COMPONENT SENSOR HISTIDINE KINASE"/>
    <property type="match status" value="1"/>
</dbReference>
<evidence type="ECO:0000256" key="1">
    <source>
        <dbReference type="SAM" id="Coils"/>
    </source>
</evidence>
<keyword evidence="5" id="KW-1185">Reference proteome</keyword>
<evidence type="ECO:0000256" key="2">
    <source>
        <dbReference type="SAM" id="Phobius"/>
    </source>
</evidence>
<evidence type="ECO:0000313" key="4">
    <source>
        <dbReference type="EMBL" id="SHM72143.1"/>
    </source>
</evidence>
<feature type="transmembrane region" description="Helical" evidence="2">
    <location>
        <begin position="89"/>
        <end position="111"/>
    </location>
</feature>
<feature type="transmembrane region" description="Helical" evidence="2">
    <location>
        <begin position="65"/>
        <end position="82"/>
    </location>
</feature>
<accession>A0A1M7L332</accession>
<dbReference type="SUPFAM" id="SSF55874">
    <property type="entry name" value="ATPase domain of HSP90 chaperone/DNA topoisomerase II/histidine kinase"/>
    <property type="match status" value="1"/>
</dbReference>
<keyword evidence="2" id="KW-0812">Transmembrane</keyword>
<feature type="domain" description="Sensor histidine kinase NatK-like C-terminal" evidence="3">
    <location>
        <begin position="339"/>
        <end position="438"/>
    </location>
</feature>
<dbReference type="PANTHER" id="PTHR40448">
    <property type="entry name" value="TWO-COMPONENT SENSOR HISTIDINE KINASE"/>
    <property type="match status" value="1"/>
</dbReference>
<keyword evidence="2" id="KW-1133">Transmembrane helix</keyword>
<feature type="transmembrane region" description="Helical" evidence="2">
    <location>
        <begin position="131"/>
        <end position="152"/>
    </location>
</feature>
<sequence>MIEDIAFDWMPSIIENFVILYFMSYYLGFKDHVALRYRRAMLVIFTCLLCFLSNLSSYITTYEVVFTLLAIVVCICYGLFFLKGSFLSTVFTSLIPFVFIIVINTVVLYVFSVLTSTTMKTLIFERNAIRVLLLVITKGSFILAISLISRLSPKSDFMFKKSEIVAILSIFVSSLLIAGFIFDKQIKLEVDGDNGSILYFISAVFGLIVINVLTFLSYLKIEKDNKEKIQYELVKLQLEQQKQSYEEFEKKNLEIRKIRHDMRNYMEACLALMQSGEHKSAQEYLYNICTNVIKPINYTIITNNSLINAVLNNKLHLCNNYGIKVKYSILSDFDEFDELDICVLLGNLWNNAIEATQDLVTEKEIEFEVFSKKNYIIIILRNSITESIMKKNPKFFTTKKDKLNHGLGIVSIRDIVDKYEGIMENSEANNKIEFQITLKRGLKEL</sequence>
<feature type="transmembrane region" description="Helical" evidence="2">
    <location>
        <begin position="40"/>
        <end position="59"/>
    </location>
</feature>
<dbReference type="Gene3D" id="3.30.565.10">
    <property type="entry name" value="Histidine kinase-like ATPase, C-terminal domain"/>
    <property type="match status" value="1"/>
</dbReference>
<dbReference type="OrthoDB" id="9816523at2"/>
<dbReference type="InterPro" id="IPR032834">
    <property type="entry name" value="NatK-like_C"/>
</dbReference>
<organism evidence="4 5">
    <name type="scientific">Anaerosporobacter mobilis DSM 15930</name>
    <dbReference type="NCBI Taxonomy" id="1120996"/>
    <lineage>
        <taxon>Bacteria</taxon>
        <taxon>Bacillati</taxon>
        <taxon>Bacillota</taxon>
        <taxon>Clostridia</taxon>
        <taxon>Lachnospirales</taxon>
        <taxon>Lachnospiraceae</taxon>
        <taxon>Anaerosporobacter</taxon>
    </lineage>
</organism>
<reference evidence="4 5" key="1">
    <citation type="submission" date="2016-11" db="EMBL/GenBank/DDBJ databases">
        <authorList>
            <person name="Jaros S."/>
            <person name="Januszkiewicz K."/>
            <person name="Wedrychowicz H."/>
        </authorList>
    </citation>
    <scope>NUCLEOTIDE SEQUENCE [LARGE SCALE GENOMIC DNA]</scope>
    <source>
        <strain evidence="4 5">DSM 15930</strain>
    </source>
</reference>
<dbReference type="Pfam" id="PF14501">
    <property type="entry name" value="HATPase_c_5"/>
    <property type="match status" value="1"/>
</dbReference>
<dbReference type="GO" id="GO:0042802">
    <property type="term" value="F:identical protein binding"/>
    <property type="evidence" value="ECO:0007669"/>
    <property type="project" value="TreeGrafter"/>
</dbReference>
<evidence type="ECO:0000259" key="3">
    <source>
        <dbReference type="Pfam" id="PF14501"/>
    </source>
</evidence>
<keyword evidence="2" id="KW-0472">Membrane</keyword>
<feature type="transmembrane region" description="Helical" evidence="2">
    <location>
        <begin position="197"/>
        <end position="219"/>
    </location>
</feature>
<feature type="transmembrane region" description="Helical" evidence="2">
    <location>
        <begin position="164"/>
        <end position="182"/>
    </location>
</feature>
<gene>
    <name evidence="4" type="ORF">SAMN02746066_03029</name>
</gene>
<protein>
    <submittedName>
        <fullName evidence="4">GHKL domain-containing protein</fullName>
    </submittedName>
</protein>
<dbReference type="Proteomes" id="UP000184038">
    <property type="component" value="Unassembled WGS sequence"/>
</dbReference>
<dbReference type="EMBL" id="FRCP01000015">
    <property type="protein sequence ID" value="SHM72143.1"/>
    <property type="molecule type" value="Genomic_DNA"/>
</dbReference>
<dbReference type="InterPro" id="IPR036890">
    <property type="entry name" value="HATPase_C_sf"/>
</dbReference>
<proteinExistence type="predicted"/>
<keyword evidence="1" id="KW-0175">Coiled coil</keyword>
<dbReference type="AlphaFoldDB" id="A0A1M7L332"/>